<proteinExistence type="predicted"/>
<dbReference type="OrthoDB" id="9766267at2"/>
<feature type="transmembrane region" description="Helical" evidence="5">
    <location>
        <begin position="299"/>
        <end position="316"/>
    </location>
</feature>
<dbReference type="PANTHER" id="PTHR10283">
    <property type="entry name" value="SOLUTE CARRIER FAMILY 13 MEMBER"/>
    <property type="match status" value="1"/>
</dbReference>
<feature type="transmembrane region" description="Helical" evidence="5">
    <location>
        <begin position="463"/>
        <end position="486"/>
    </location>
</feature>
<feature type="transmembrane region" description="Helical" evidence="5">
    <location>
        <begin position="241"/>
        <end position="260"/>
    </location>
</feature>
<dbReference type="InterPro" id="IPR001898">
    <property type="entry name" value="SLC13A/DASS"/>
</dbReference>
<evidence type="ECO:0000256" key="3">
    <source>
        <dbReference type="ARBA" id="ARBA00022989"/>
    </source>
</evidence>
<evidence type="ECO:0000256" key="2">
    <source>
        <dbReference type="ARBA" id="ARBA00022692"/>
    </source>
</evidence>
<evidence type="ECO:0000313" key="6">
    <source>
        <dbReference type="EMBL" id="RKN83377.1"/>
    </source>
</evidence>
<feature type="transmembrane region" description="Helical" evidence="5">
    <location>
        <begin position="113"/>
        <end position="131"/>
    </location>
</feature>
<organism evidence="6 7">
    <name type="scientific">Ulvibacterium marinum</name>
    <dbReference type="NCBI Taxonomy" id="2419782"/>
    <lineage>
        <taxon>Bacteria</taxon>
        <taxon>Pseudomonadati</taxon>
        <taxon>Bacteroidota</taxon>
        <taxon>Flavobacteriia</taxon>
        <taxon>Flavobacteriales</taxon>
        <taxon>Flavobacteriaceae</taxon>
        <taxon>Ulvibacterium</taxon>
    </lineage>
</organism>
<dbReference type="Pfam" id="PF00939">
    <property type="entry name" value="Na_sulph_symp"/>
    <property type="match status" value="1"/>
</dbReference>
<accession>A0A3B0CGT9</accession>
<name>A0A3B0CGT9_9FLAO</name>
<dbReference type="CDD" id="cd01115">
    <property type="entry name" value="SLC13_permease"/>
    <property type="match status" value="1"/>
</dbReference>
<feature type="transmembrane region" description="Helical" evidence="5">
    <location>
        <begin position="384"/>
        <end position="412"/>
    </location>
</feature>
<dbReference type="Proteomes" id="UP000276603">
    <property type="component" value="Unassembled WGS sequence"/>
</dbReference>
<dbReference type="GO" id="GO:0005315">
    <property type="term" value="F:phosphate transmembrane transporter activity"/>
    <property type="evidence" value="ECO:0007669"/>
    <property type="project" value="TreeGrafter"/>
</dbReference>
<dbReference type="EMBL" id="RBCJ01000001">
    <property type="protein sequence ID" value="RKN83377.1"/>
    <property type="molecule type" value="Genomic_DNA"/>
</dbReference>
<sequence>MADSRRASTRFMRKMQRKVDNQQHIISFLLCILAALGGVFLLRDATFTQPQYYVLFLLFFSVGLWVTEAIPPFAVGLFIIGFLVFTLGNPAINSPESPNFIEYGQFINTWSDSVIWLILGGFFLALAMEKTGLDVEVFKLSVVRFGKRPKNVLLSIMLATALASMVMSNTATTAMMIVSIAPLLNTLDAKEPFVKALLLGIPAAAAIGGMGTVIGSPPNAIAVDAINTMKGLPFKVGFLEWMLFGVPVALLLVFILWYILTHVYKSDLTELNMDFLKPNKKPDAEELIQMEERKAQRRIVLGVMLLTILLWLTGNIHGISPAMVSGLPILVFTMLSITTGDDVRTIPWDTLMLVAGGLSLGLSIQQTGLGEYFVGKMEDVELGFWILVLVFAFITVLFSNIMSNTATATILIPIASIWSVSNPMVLPLVIGLSASCALFLPVSTPPNAIAFSTGKLSQADFRLNGSVAGILGPFLIILWVYCLTLFMS</sequence>
<evidence type="ECO:0000256" key="5">
    <source>
        <dbReference type="SAM" id="Phobius"/>
    </source>
</evidence>
<dbReference type="AlphaFoldDB" id="A0A3B0CGT9"/>
<evidence type="ECO:0000256" key="1">
    <source>
        <dbReference type="ARBA" id="ARBA00004141"/>
    </source>
</evidence>
<evidence type="ECO:0000313" key="7">
    <source>
        <dbReference type="Proteomes" id="UP000276603"/>
    </source>
</evidence>
<keyword evidence="2 5" id="KW-0812">Transmembrane</keyword>
<evidence type="ECO:0000256" key="4">
    <source>
        <dbReference type="ARBA" id="ARBA00023136"/>
    </source>
</evidence>
<comment type="subcellular location">
    <subcellularLocation>
        <location evidence="1">Membrane</location>
        <topology evidence="1">Multi-pass membrane protein</topology>
    </subcellularLocation>
</comment>
<feature type="transmembrane region" description="Helical" evidence="5">
    <location>
        <begin position="152"/>
        <end position="181"/>
    </location>
</feature>
<dbReference type="RefSeq" id="WP_120710584.1">
    <property type="nucleotide sequence ID" value="NZ_CANMKH010000008.1"/>
</dbReference>
<gene>
    <name evidence="6" type="ORF">D7Z94_06020</name>
</gene>
<keyword evidence="3 5" id="KW-1133">Transmembrane helix</keyword>
<comment type="caution">
    <text evidence="6">The sequence shown here is derived from an EMBL/GenBank/DDBJ whole genome shotgun (WGS) entry which is preliminary data.</text>
</comment>
<feature type="transmembrane region" description="Helical" evidence="5">
    <location>
        <begin position="74"/>
        <end position="93"/>
    </location>
</feature>
<keyword evidence="4 5" id="KW-0472">Membrane</keyword>
<reference evidence="6 7" key="1">
    <citation type="submission" date="2018-10" db="EMBL/GenBank/DDBJ databases">
        <title>Ulvibacterium marinum gen. nov., sp. nov., a novel marine bacterium of the family Flavobacteriaceae, isolated from a culture of the green alga Ulva prolifera.</title>
        <authorList>
            <person name="Zhang Z."/>
        </authorList>
    </citation>
    <scope>NUCLEOTIDE SEQUENCE [LARGE SCALE GENOMIC DNA]</scope>
    <source>
        <strain evidence="6 7">CCMM003</strain>
    </source>
</reference>
<protein>
    <submittedName>
        <fullName evidence="6">DASS family sodium-coupled anion symporter</fullName>
    </submittedName>
</protein>
<dbReference type="PANTHER" id="PTHR10283:SF92">
    <property type="entry name" value="LOW-AFFINITY PHOSPHATE TRANSPORTER PHO91"/>
    <property type="match status" value="1"/>
</dbReference>
<dbReference type="GO" id="GO:0005886">
    <property type="term" value="C:plasma membrane"/>
    <property type="evidence" value="ECO:0007669"/>
    <property type="project" value="TreeGrafter"/>
</dbReference>
<dbReference type="NCBIfam" id="TIGR00785">
    <property type="entry name" value="dass"/>
    <property type="match status" value="1"/>
</dbReference>
<keyword evidence="7" id="KW-1185">Reference proteome</keyword>